<dbReference type="Proteomes" id="UP000799537">
    <property type="component" value="Unassembled WGS sequence"/>
</dbReference>
<feature type="transmembrane region" description="Helical" evidence="1">
    <location>
        <begin position="52"/>
        <end position="71"/>
    </location>
</feature>
<proteinExistence type="predicted"/>
<accession>A0A6A6BY39</accession>
<sequence length="108" mass="12821">SIPRFLFRVYTPRSDGFTDKTRVSLRDTTLKIPRSNKDIFATKTRVVTTRLIIDYIYSILFLIRYIFYRYYDIDDKSSLDDIYLLVVDTKALPVDTFIRDTDLISAFE</sequence>
<evidence type="ECO:0000256" key="1">
    <source>
        <dbReference type="SAM" id="Phobius"/>
    </source>
</evidence>
<dbReference type="OrthoDB" id="4152607at2759"/>
<evidence type="ECO:0000313" key="3">
    <source>
        <dbReference type="Proteomes" id="UP000799537"/>
    </source>
</evidence>
<dbReference type="RefSeq" id="XP_033659215.1">
    <property type="nucleotide sequence ID" value="XM_033810904.1"/>
</dbReference>
<keyword evidence="1" id="KW-1133">Transmembrane helix</keyword>
<feature type="non-terminal residue" evidence="2">
    <location>
        <position position="1"/>
    </location>
</feature>
<dbReference type="AlphaFoldDB" id="A0A6A6BY39"/>
<organism evidence="2 3">
    <name type="scientific">Zasmidium cellare ATCC 36951</name>
    <dbReference type="NCBI Taxonomy" id="1080233"/>
    <lineage>
        <taxon>Eukaryota</taxon>
        <taxon>Fungi</taxon>
        <taxon>Dikarya</taxon>
        <taxon>Ascomycota</taxon>
        <taxon>Pezizomycotina</taxon>
        <taxon>Dothideomycetes</taxon>
        <taxon>Dothideomycetidae</taxon>
        <taxon>Mycosphaerellales</taxon>
        <taxon>Mycosphaerellaceae</taxon>
        <taxon>Zasmidium</taxon>
    </lineage>
</organism>
<dbReference type="EMBL" id="ML993693">
    <property type="protein sequence ID" value="KAF2158326.1"/>
    <property type="molecule type" value="Genomic_DNA"/>
</dbReference>
<reference evidence="2" key="1">
    <citation type="journal article" date="2020" name="Stud. Mycol.">
        <title>101 Dothideomycetes genomes: a test case for predicting lifestyles and emergence of pathogens.</title>
        <authorList>
            <person name="Haridas S."/>
            <person name="Albert R."/>
            <person name="Binder M."/>
            <person name="Bloem J."/>
            <person name="Labutti K."/>
            <person name="Salamov A."/>
            <person name="Andreopoulos B."/>
            <person name="Baker S."/>
            <person name="Barry K."/>
            <person name="Bills G."/>
            <person name="Bluhm B."/>
            <person name="Cannon C."/>
            <person name="Castanera R."/>
            <person name="Culley D."/>
            <person name="Daum C."/>
            <person name="Ezra D."/>
            <person name="Gonzalez J."/>
            <person name="Henrissat B."/>
            <person name="Kuo A."/>
            <person name="Liang C."/>
            <person name="Lipzen A."/>
            <person name="Lutzoni F."/>
            <person name="Magnuson J."/>
            <person name="Mondo S."/>
            <person name="Nolan M."/>
            <person name="Ohm R."/>
            <person name="Pangilinan J."/>
            <person name="Park H.-J."/>
            <person name="Ramirez L."/>
            <person name="Alfaro M."/>
            <person name="Sun H."/>
            <person name="Tritt A."/>
            <person name="Yoshinaga Y."/>
            <person name="Zwiers L.-H."/>
            <person name="Turgeon B."/>
            <person name="Goodwin S."/>
            <person name="Spatafora J."/>
            <person name="Crous P."/>
            <person name="Grigoriev I."/>
        </authorList>
    </citation>
    <scope>NUCLEOTIDE SEQUENCE</scope>
    <source>
        <strain evidence="2">ATCC 36951</strain>
    </source>
</reference>
<dbReference type="GeneID" id="54564176"/>
<keyword evidence="1" id="KW-0812">Transmembrane</keyword>
<protein>
    <submittedName>
        <fullName evidence="2">Uncharacterized protein</fullName>
    </submittedName>
</protein>
<gene>
    <name evidence="2" type="ORF">M409DRAFT_38328</name>
</gene>
<keyword evidence="1" id="KW-0472">Membrane</keyword>
<name>A0A6A6BY39_ZASCE</name>
<keyword evidence="3" id="KW-1185">Reference proteome</keyword>
<evidence type="ECO:0000313" key="2">
    <source>
        <dbReference type="EMBL" id="KAF2158326.1"/>
    </source>
</evidence>